<dbReference type="Proteomes" id="UP000198588">
    <property type="component" value="Unassembled WGS sequence"/>
</dbReference>
<dbReference type="SUPFAM" id="SSF56219">
    <property type="entry name" value="DNase I-like"/>
    <property type="match status" value="1"/>
</dbReference>
<dbReference type="AlphaFoldDB" id="A0A1G5XLG5"/>
<proteinExistence type="predicted"/>
<dbReference type="Pfam" id="PF03372">
    <property type="entry name" value="Exo_endo_phos"/>
    <property type="match status" value="1"/>
</dbReference>
<dbReference type="GO" id="GO:0004519">
    <property type="term" value="F:endonuclease activity"/>
    <property type="evidence" value="ECO:0007669"/>
    <property type="project" value="UniProtKB-KW"/>
</dbReference>
<feature type="domain" description="Endonuclease/exonuclease/phosphatase" evidence="1">
    <location>
        <begin position="4"/>
        <end position="284"/>
    </location>
</feature>
<gene>
    <name evidence="2" type="ORF">SAMN02927914_02434</name>
</gene>
<dbReference type="InterPro" id="IPR051916">
    <property type="entry name" value="GPI-anchor_lipid_remodeler"/>
</dbReference>
<reference evidence="2 3" key="1">
    <citation type="submission" date="2016-10" db="EMBL/GenBank/DDBJ databases">
        <authorList>
            <person name="de Groot N.N."/>
        </authorList>
    </citation>
    <scope>NUCLEOTIDE SEQUENCE [LARGE SCALE GENOMIC DNA]</scope>
    <source>
        <strain evidence="2 3">CGMCC 1.12097</strain>
    </source>
</reference>
<sequence length="305" mass="34088">MKLVSYNIQYGFGGDGRYDLSRAARIVAGADIIALQEVERHWQRSNFDDQPELLSRLLPDYHWVYGPAFDMDASERRDGRIVNRRRQFGTMVLSKLPIVWSRLHALPMRRTLRPLNTRNAALECMIRTPAGPVRVLSLHLAHIAAEERLEQIDYLLAEHRRAPSDGGPWSGIDDEPARNWTSGEAEPENPLAAIWMGDFNMEPGSAEYRRIVGSTPYHRGAAYLDGFVDAASVASEPAADFHTHVKTIDGKLTKRRLDHCFVSGMFAGRVRSVSADIGEVASDHFPLRIDIDLETSGIATISGGR</sequence>
<keyword evidence="2" id="KW-0540">Nuclease</keyword>
<organism evidence="2 3">
    <name type="scientific">Mesorhizobium qingshengii</name>
    <dbReference type="NCBI Taxonomy" id="1165689"/>
    <lineage>
        <taxon>Bacteria</taxon>
        <taxon>Pseudomonadati</taxon>
        <taxon>Pseudomonadota</taxon>
        <taxon>Alphaproteobacteria</taxon>
        <taxon>Hyphomicrobiales</taxon>
        <taxon>Phyllobacteriaceae</taxon>
        <taxon>Mesorhizobium</taxon>
    </lineage>
</organism>
<dbReference type="PANTHER" id="PTHR14859">
    <property type="entry name" value="CALCOFLUOR WHITE HYPERSENSITIVE PROTEIN PRECURSOR"/>
    <property type="match status" value="1"/>
</dbReference>
<dbReference type="GO" id="GO:0006506">
    <property type="term" value="P:GPI anchor biosynthetic process"/>
    <property type="evidence" value="ECO:0007669"/>
    <property type="project" value="TreeGrafter"/>
</dbReference>
<dbReference type="RefSeq" id="WP_091577899.1">
    <property type="nucleotide sequence ID" value="NZ_FMXM01000006.1"/>
</dbReference>
<evidence type="ECO:0000259" key="1">
    <source>
        <dbReference type="Pfam" id="PF03372"/>
    </source>
</evidence>
<evidence type="ECO:0000313" key="2">
    <source>
        <dbReference type="EMBL" id="SDA71298.1"/>
    </source>
</evidence>
<accession>A0A1G5XLG5</accession>
<keyword evidence="2" id="KW-0269">Exonuclease</keyword>
<dbReference type="OrthoDB" id="155529at2"/>
<dbReference type="GO" id="GO:0016020">
    <property type="term" value="C:membrane"/>
    <property type="evidence" value="ECO:0007669"/>
    <property type="project" value="GOC"/>
</dbReference>
<dbReference type="PANTHER" id="PTHR14859:SF1">
    <property type="entry name" value="PGAP2-INTERACTING PROTEIN"/>
    <property type="match status" value="1"/>
</dbReference>
<evidence type="ECO:0000313" key="3">
    <source>
        <dbReference type="Proteomes" id="UP000198588"/>
    </source>
</evidence>
<name>A0A1G5XLG5_9HYPH</name>
<dbReference type="InterPro" id="IPR036691">
    <property type="entry name" value="Endo/exonu/phosph_ase_sf"/>
</dbReference>
<protein>
    <submittedName>
        <fullName evidence="2">Metal-dependent hydrolase, endonuclease/exonuclease/phosphatase family</fullName>
    </submittedName>
</protein>
<dbReference type="InterPro" id="IPR005135">
    <property type="entry name" value="Endo/exonuclease/phosphatase"/>
</dbReference>
<keyword evidence="2" id="KW-0378">Hydrolase</keyword>
<dbReference type="Gene3D" id="3.60.10.10">
    <property type="entry name" value="Endonuclease/exonuclease/phosphatase"/>
    <property type="match status" value="1"/>
</dbReference>
<dbReference type="EMBL" id="FMXM01000006">
    <property type="protein sequence ID" value="SDA71298.1"/>
    <property type="molecule type" value="Genomic_DNA"/>
</dbReference>
<dbReference type="GO" id="GO:0004527">
    <property type="term" value="F:exonuclease activity"/>
    <property type="evidence" value="ECO:0007669"/>
    <property type="project" value="UniProtKB-KW"/>
</dbReference>
<keyword evidence="2" id="KW-0255">Endonuclease</keyword>
<dbReference type="STRING" id="1165689.SAMN02927914_02434"/>